<dbReference type="CDD" id="cd04301">
    <property type="entry name" value="NAT_SF"/>
    <property type="match status" value="1"/>
</dbReference>
<accession>A0A931MVI6</accession>
<evidence type="ECO:0000313" key="3">
    <source>
        <dbReference type="Proteomes" id="UP000614490"/>
    </source>
</evidence>
<gene>
    <name evidence="2" type="ORF">H0267_09355</name>
</gene>
<organism evidence="2 3">
    <name type="scientific">Halobacillus yeomjeoni</name>
    <dbReference type="NCBI Taxonomy" id="311194"/>
    <lineage>
        <taxon>Bacteria</taxon>
        <taxon>Bacillati</taxon>
        <taxon>Bacillota</taxon>
        <taxon>Bacilli</taxon>
        <taxon>Bacillales</taxon>
        <taxon>Bacillaceae</taxon>
        <taxon>Halobacillus</taxon>
    </lineage>
</organism>
<dbReference type="AlphaFoldDB" id="A0A931MVI6"/>
<sequence length="245" mass="27857">MKENLYQKVKKVEGEKFITIEDTESLSTEEFYKFIKSLLREVPLNIEHLTILLGSEFPSEVEDLLSDNQFEKHDETVFYHCDLNQVQNKGGSFELKSLHKLSEEEFKQVWIRSAHGSLNAPGSLNIEDQMESVKKELGEMYKNTCIAAFKDGEAIGVVMPHIEPGTKEEGRFFYFGLVPEARGKGVSVGLYNQGLQLLKNDFGASYSVGATSVHNKPMIRVFDKNKCTLTKKVKVYKKTFKGRSK</sequence>
<dbReference type="Proteomes" id="UP000614490">
    <property type="component" value="Unassembled WGS sequence"/>
</dbReference>
<protein>
    <submittedName>
        <fullName evidence="2">GNAT family N-acetyltransferase</fullName>
    </submittedName>
</protein>
<evidence type="ECO:0000313" key="2">
    <source>
        <dbReference type="EMBL" id="MBH0230416.1"/>
    </source>
</evidence>
<evidence type="ECO:0000259" key="1">
    <source>
        <dbReference type="Pfam" id="PF00583"/>
    </source>
</evidence>
<dbReference type="InterPro" id="IPR000182">
    <property type="entry name" value="GNAT_dom"/>
</dbReference>
<keyword evidence="3" id="KW-1185">Reference proteome</keyword>
<comment type="caution">
    <text evidence="2">The sequence shown here is derived from an EMBL/GenBank/DDBJ whole genome shotgun (WGS) entry which is preliminary data.</text>
</comment>
<dbReference type="Pfam" id="PF00583">
    <property type="entry name" value="Acetyltransf_1"/>
    <property type="match status" value="1"/>
</dbReference>
<proteinExistence type="predicted"/>
<dbReference type="InterPro" id="IPR016181">
    <property type="entry name" value="Acyl_CoA_acyltransferase"/>
</dbReference>
<dbReference type="GO" id="GO:0016747">
    <property type="term" value="F:acyltransferase activity, transferring groups other than amino-acyl groups"/>
    <property type="evidence" value="ECO:0007669"/>
    <property type="project" value="InterPro"/>
</dbReference>
<dbReference type="RefSeq" id="WP_197317051.1">
    <property type="nucleotide sequence ID" value="NZ_JADZSC010000002.1"/>
</dbReference>
<dbReference type="SUPFAM" id="SSF55729">
    <property type="entry name" value="Acyl-CoA N-acyltransferases (Nat)"/>
    <property type="match status" value="1"/>
</dbReference>
<dbReference type="EMBL" id="JADZSC010000002">
    <property type="protein sequence ID" value="MBH0230416.1"/>
    <property type="molecule type" value="Genomic_DNA"/>
</dbReference>
<feature type="domain" description="N-acetyltransferase" evidence="1">
    <location>
        <begin position="141"/>
        <end position="224"/>
    </location>
</feature>
<reference evidence="2 3" key="1">
    <citation type="journal article" date="2005" name="Int. J. Syst. Evol. Microbiol.">
        <title>Halobacillus yeomjeoni sp. nov., isolated from a marine solar saltern in Korea.</title>
        <authorList>
            <person name="Yoon J.H."/>
            <person name="Kang S.J."/>
            <person name="Lee C.H."/>
            <person name="Oh H.W."/>
            <person name="Oh T.K."/>
        </authorList>
    </citation>
    <scope>NUCLEOTIDE SEQUENCE [LARGE SCALE GENOMIC DNA]</scope>
    <source>
        <strain evidence="2 3">KCTC 3957</strain>
    </source>
</reference>
<name>A0A931MVI6_9BACI</name>
<dbReference type="Gene3D" id="3.40.630.30">
    <property type="match status" value="1"/>
</dbReference>